<protein>
    <submittedName>
        <fullName evidence="1">Uncharacterized protein</fullName>
    </submittedName>
</protein>
<accession>A0A2I2GAX0</accession>
<sequence>MNVGDHFHHWGLLLDDFNDPLGGDNFLQIKGDLGQQYYNPEKIDYDGLGLFDLKDEVYMCEVSVNHLRLVRRAAEKSPIHHDTPNWNSQDHVIHVLDTLEEMGVLDTDDSYYRRQKRVLMRKKEEIDWRAW</sequence>
<dbReference type="GeneID" id="36560760"/>
<keyword evidence="2" id="KW-1185">Reference proteome</keyword>
<name>A0A2I2GAX0_9EURO</name>
<gene>
    <name evidence="1" type="ORF">P170DRAFT_473590</name>
</gene>
<reference evidence="1 2" key="1">
    <citation type="submission" date="2016-12" db="EMBL/GenBank/DDBJ databases">
        <title>The genomes of Aspergillus section Nigri reveals drivers in fungal speciation.</title>
        <authorList>
            <consortium name="DOE Joint Genome Institute"/>
            <person name="Vesth T.C."/>
            <person name="Nybo J."/>
            <person name="Theobald S."/>
            <person name="Brandl J."/>
            <person name="Frisvad J.C."/>
            <person name="Nielsen K.F."/>
            <person name="Lyhne E.K."/>
            <person name="Kogle M.E."/>
            <person name="Kuo A."/>
            <person name="Riley R."/>
            <person name="Clum A."/>
            <person name="Nolan M."/>
            <person name="Lipzen A."/>
            <person name="Salamov A."/>
            <person name="Henrissat B."/>
            <person name="Wiebenga A."/>
            <person name="De Vries R.P."/>
            <person name="Grigoriev I.V."/>
            <person name="Mortensen U.H."/>
            <person name="Andersen M.R."/>
            <person name="Baker S.E."/>
        </authorList>
    </citation>
    <scope>NUCLEOTIDE SEQUENCE [LARGE SCALE GENOMIC DNA]</scope>
    <source>
        <strain evidence="1 2">IBT 23096</strain>
    </source>
</reference>
<dbReference type="VEuPathDB" id="FungiDB:P170DRAFT_473590"/>
<organism evidence="1 2">
    <name type="scientific">Aspergillus steynii IBT 23096</name>
    <dbReference type="NCBI Taxonomy" id="1392250"/>
    <lineage>
        <taxon>Eukaryota</taxon>
        <taxon>Fungi</taxon>
        <taxon>Dikarya</taxon>
        <taxon>Ascomycota</taxon>
        <taxon>Pezizomycotina</taxon>
        <taxon>Eurotiomycetes</taxon>
        <taxon>Eurotiomycetidae</taxon>
        <taxon>Eurotiales</taxon>
        <taxon>Aspergillaceae</taxon>
        <taxon>Aspergillus</taxon>
        <taxon>Aspergillus subgen. Circumdati</taxon>
    </lineage>
</organism>
<proteinExistence type="predicted"/>
<dbReference type="RefSeq" id="XP_024705318.1">
    <property type="nucleotide sequence ID" value="XM_024853062.1"/>
</dbReference>
<dbReference type="AlphaFoldDB" id="A0A2I2GAX0"/>
<evidence type="ECO:0000313" key="2">
    <source>
        <dbReference type="Proteomes" id="UP000234275"/>
    </source>
</evidence>
<dbReference type="EMBL" id="MSFO01000003">
    <property type="protein sequence ID" value="PLB50016.1"/>
    <property type="molecule type" value="Genomic_DNA"/>
</dbReference>
<dbReference type="Proteomes" id="UP000234275">
    <property type="component" value="Unassembled WGS sequence"/>
</dbReference>
<comment type="caution">
    <text evidence="1">The sequence shown here is derived from an EMBL/GenBank/DDBJ whole genome shotgun (WGS) entry which is preliminary data.</text>
</comment>
<dbReference type="OrthoDB" id="37659at2759"/>
<evidence type="ECO:0000313" key="1">
    <source>
        <dbReference type="EMBL" id="PLB50016.1"/>
    </source>
</evidence>